<gene>
    <name evidence="3" type="primary">LOC111113464</name>
</gene>
<dbReference type="GO" id="GO:0005044">
    <property type="term" value="F:scavenger receptor activity"/>
    <property type="evidence" value="ECO:0007669"/>
    <property type="project" value="InterPro"/>
</dbReference>
<dbReference type="OrthoDB" id="6160773at2759"/>
<dbReference type="GeneID" id="111113464"/>
<evidence type="ECO:0000313" key="3">
    <source>
        <dbReference type="RefSeq" id="XP_022307469.1"/>
    </source>
</evidence>
<dbReference type="RefSeq" id="XP_022307469.1">
    <property type="nucleotide sequence ID" value="XM_022451761.1"/>
</dbReference>
<proteinExistence type="predicted"/>
<dbReference type="KEGG" id="cvn:111113464"/>
<dbReference type="InterPro" id="IPR042635">
    <property type="entry name" value="MEGF10/SREC1/2-like"/>
</dbReference>
<dbReference type="Gene3D" id="2.60.120.260">
    <property type="entry name" value="Galactose-binding domain-like"/>
    <property type="match status" value="1"/>
</dbReference>
<dbReference type="SUPFAM" id="SSF49785">
    <property type="entry name" value="Galactose-binding domain-like"/>
    <property type="match status" value="1"/>
</dbReference>
<dbReference type="PANTHER" id="PTHR24043">
    <property type="entry name" value="SCAVENGER RECEPTOR CLASS F"/>
    <property type="match status" value="1"/>
</dbReference>
<dbReference type="Gene3D" id="2.170.300.10">
    <property type="entry name" value="Tie2 ligand-binding domain superfamily"/>
    <property type="match status" value="1"/>
</dbReference>
<sequence>MQDGRCKSCDSGWNGSTCDTNCAAGWFGLGCVHQCSRNCKQDASCNRVYGLCDNGCSDEWIGTFCEVEKVVTFKDRNVSQSTTYPGIIYDARYAVDKDVSTCARTEVIGTTSGDKSVWWRMDLGVMSIVQRVNILFKNYNGYVYT</sequence>
<dbReference type="PROSITE" id="PS51257">
    <property type="entry name" value="PROKAR_LIPOPROTEIN"/>
    <property type="match status" value="1"/>
</dbReference>
<evidence type="ECO:0000256" key="1">
    <source>
        <dbReference type="ARBA" id="ARBA00022536"/>
    </source>
</evidence>
<protein>
    <submittedName>
        <fullName evidence="3">Scavenger receptor class F member 1-like</fullName>
    </submittedName>
</protein>
<dbReference type="AlphaFoldDB" id="A0A8B8BX91"/>
<name>A0A8B8BX91_CRAVI</name>
<keyword evidence="1" id="KW-0245">EGF-like domain</keyword>
<evidence type="ECO:0000313" key="2">
    <source>
        <dbReference type="Proteomes" id="UP000694844"/>
    </source>
</evidence>
<keyword evidence="2" id="KW-1185">Reference proteome</keyword>
<dbReference type="InterPro" id="IPR008979">
    <property type="entry name" value="Galactose-bd-like_sf"/>
</dbReference>
<accession>A0A8B8BX91</accession>
<dbReference type="Proteomes" id="UP000694844">
    <property type="component" value="Chromosome 9"/>
</dbReference>
<organism evidence="2 3">
    <name type="scientific">Crassostrea virginica</name>
    <name type="common">Eastern oyster</name>
    <dbReference type="NCBI Taxonomy" id="6565"/>
    <lineage>
        <taxon>Eukaryota</taxon>
        <taxon>Metazoa</taxon>
        <taxon>Spiralia</taxon>
        <taxon>Lophotrochozoa</taxon>
        <taxon>Mollusca</taxon>
        <taxon>Bivalvia</taxon>
        <taxon>Autobranchia</taxon>
        <taxon>Pteriomorphia</taxon>
        <taxon>Ostreida</taxon>
        <taxon>Ostreoidea</taxon>
        <taxon>Ostreidae</taxon>
        <taxon>Crassostrea</taxon>
    </lineage>
</organism>
<reference evidence="3" key="1">
    <citation type="submission" date="2025-08" db="UniProtKB">
        <authorList>
            <consortium name="RefSeq"/>
        </authorList>
    </citation>
    <scope>IDENTIFICATION</scope>
    <source>
        <tissue evidence="3">Whole sample</tissue>
    </source>
</reference>